<evidence type="ECO:0000313" key="3">
    <source>
        <dbReference type="Proteomes" id="UP000518752"/>
    </source>
</evidence>
<dbReference type="EMBL" id="JAACJN010000265">
    <property type="protein sequence ID" value="KAF5353778.1"/>
    <property type="molecule type" value="Genomic_DNA"/>
</dbReference>
<proteinExistence type="predicted"/>
<protein>
    <recommendedName>
        <fullName evidence="4">DUF1688-domain-containing protein</fullName>
    </recommendedName>
</protein>
<feature type="region of interest" description="Disordered" evidence="1">
    <location>
        <begin position="449"/>
        <end position="472"/>
    </location>
</feature>
<keyword evidence="3" id="KW-1185">Reference proteome</keyword>
<dbReference type="PANTHER" id="PTHR31687:SF3">
    <property type="entry name" value="PROTEIN URG3"/>
    <property type="match status" value="1"/>
</dbReference>
<dbReference type="OrthoDB" id="2153176at2759"/>
<name>A0A8H5D5W6_9AGAR</name>
<gene>
    <name evidence="2" type="ORF">D9757_013858</name>
</gene>
<dbReference type="PANTHER" id="PTHR31687">
    <property type="match status" value="1"/>
</dbReference>
<accession>A0A8H5D5W6</accession>
<reference evidence="2 3" key="1">
    <citation type="journal article" date="2020" name="ISME J.">
        <title>Uncovering the hidden diversity of litter-decomposition mechanisms in mushroom-forming fungi.</title>
        <authorList>
            <person name="Floudas D."/>
            <person name="Bentzer J."/>
            <person name="Ahren D."/>
            <person name="Johansson T."/>
            <person name="Persson P."/>
            <person name="Tunlid A."/>
        </authorList>
    </citation>
    <scope>NUCLEOTIDE SEQUENCE [LARGE SCALE GENOMIC DNA]</scope>
    <source>
        <strain evidence="2 3">CBS 406.79</strain>
    </source>
</reference>
<dbReference type="InterPro" id="IPR012469">
    <property type="entry name" value="DUF1688"/>
</dbReference>
<dbReference type="Proteomes" id="UP000518752">
    <property type="component" value="Unassembled WGS sequence"/>
</dbReference>
<comment type="caution">
    <text evidence="2">The sequence shown here is derived from an EMBL/GenBank/DDBJ whole genome shotgun (WGS) entry which is preliminary data.</text>
</comment>
<sequence>MPLIVPTALSLESKASYLRTLPSIRERCSRVFELAKQGTLEYFDYHPDKEIDVTDFCLGIIKASFELFRFIANSSANRRITPWRIKAEFSTTQIPPHGRWRHFDLGRNRVEPLLSKWTDVTPKEASKRLIDLFVVSVLLDAGAGKDWAYHEKDSGGKYSRSEGLAICSIHMFEDGLFSGVSDQSFRVDAAGLSKITVDAVAQHMQVSDSNPLVGLEGRTSLLRNLSDALRASPELFGNDGRPGNMLGKSFPNAEKSSTHSFVDYLERESKTEGSTQLVPLAALWHVLIDGLNPIWPASRTKLAGVSLGDVWPCTALKAQSELDVEGEDLIPFHKLTQWMTYSLVEAITHTMKWKFVGMEDMTGLPEYRNGGLLLDLGVLTLKPNVLPIDAKSGLPKASSSDPAIVEWRALTVIMLDRIADSIRTKLQLSPEQLNLAQVLESATWKGGREIAKQKRPETGGPPLELESDGTVF</sequence>
<evidence type="ECO:0000256" key="1">
    <source>
        <dbReference type="SAM" id="MobiDB-lite"/>
    </source>
</evidence>
<dbReference type="Pfam" id="PF07958">
    <property type="entry name" value="DUF1688"/>
    <property type="match status" value="2"/>
</dbReference>
<organism evidence="2 3">
    <name type="scientific">Collybiopsis confluens</name>
    <dbReference type="NCBI Taxonomy" id="2823264"/>
    <lineage>
        <taxon>Eukaryota</taxon>
        <taxon>Fungi</taxon>
        <taxon>Dikarya</taxon>
        <taxon>Basidiomycota</taxon>
        <taxon>Agaricomycotina</taxon>
        <taxon>Agaricomycetes</taxon>
        <taxon>Agaricomycetidae</taxon>
        <taxon>Agaricales</taxon>
        <taxon>Marasmiineae</taxon>
        <taxon>Omphalotaceae</taxon>
        <taxon>Collybiopsis</taxon>
    </lineage>
</organism>
<dbReference type="AlphaFoldDB" id="A0A8H5D5W6"/>
<evidence type="ECO:0008006" key="4">
    <source>
        <dbReference type="Google" id="ProtNLM"/>
    </source>
</evidence>
<evidence type="ECO:0000313" key="2">
    <source>
        <dbReference type="EMBL" id="KAF5353778.1"/>
    </source>
</evidence>